<evidence type="ECO:0000313" key="3">
    <source>
        <dbReference type="Proteomes" id="UP000199126"/>
    </source>
</evidence>
<dbReference type="AlphaFoldDB" id="A0A1H8MY46"/>
<dbReference type="RefSeq" id="WP_170864675.1">
    <property type="nucleotide sequence ID" value="NZ_FODV01000001.1"/>
</dbReference>
<keyword evidence="1" id="KW-0472">Membrane</keyword>
<protein>
    <submittedName>
        <fullName evidence="2">Uncharacterized protein</fullName>
    </submittedName>
</protein>
<dbReference type="Proteomes" id="UP000199126">
    <property type="component" value="Unassembled WGS sequence"/>
</dbReference>
<dbReference type="EMBL" id="FODV01000001">
    <property type="protein sequence ID" value="SEO22186.1"/>
    <property type="molecule type" value="Genomic_DNA"/>
</dbReference>
<keyword evidence="1" id="KW-0812">Transmembrane</keyword>
<keyword evidence="3" id="KW-1185">Reference proteome</keyword>
<name>A0A1H8MY46_9EURY</name>
<sequence>MASRLQRVARGIDDITRAVWDDSGTVTKAVILVVLIVTALAIPVIPIAVVARYVANR</sequence>
<gene>
    <name evidence="2" type="ORF">SAMN04487948_101172</name>
</gene>
<accession>A0A1H8MY46</accession>
<proteinExistence type="predicted"/>
<organism evidence="2 3">
    <name type="scientific">Halogranum amylolyticum</name>
    <dbReference type="NCBI Taxonomy" id="660520"/>
    <lineage>
        <taxon>Archaea</taxon>
        <taxon>Methanobacteriati</taxon>
        <taxon>Methanobacteriota</taxon>
        <taxon>Stenosarchaea group</taxon>
        <taxon>Halobacteria</taxon>
        <taxon>Halobacteriales</taxon>
        <taxon>Haloferacaceae</taxon>
    </lineage>
</organism>
<reference evidence="3" key="1">
    <citation type="submission" date="2016-10" db="EMBL/GenBank/DDBJ databases">
        <authorList>
            <person name="Varghese N."/>
            <person name="Submissions S."/>
        </authorList>
    </citation>
    <scope>NUCLEOTIDE SEQUENCE [LARGE SCALE GENOMIC DNA]</scope>
    <source>
        <strain evidence="3">CGMCC 1.10121</strain>
    </source>
</reference>
<evidence type="ECO:0000313" key="2">
    <source>
        <dbReference type="EMBL" id="SEO22186.1"/>
    </source>
</evidence>
<feature type="transmembrane region" description="Helical" evidence="1">
    <location>
        <begin position="29"/>
        <end position="55"/>
    </location>
</feature>
<evidence type="ECO:0000256" key="1">
    <source>
        <dbReference type="SAM" id="Phobius"/>
    </source>
</evidence>
<keyword evidence="1" id="KW-1133">Transmembrane helix</keyword>